<sequence length="337" mass="39430">MKNDYPYNVFNYPSYGADIESSKGGFIFNQMGIDNIELIAKYETFKKMTENMGLEFEPMPESHKIHERIDYEMEKDSKTRLKSDEFMPIVEMVKLPKVGKSKALYITVIRNIPILFDVATHHKKAKDSFCLVIFAGLHQPSKKISSEAMEIISKFIKRKAFNLRSIDLAIDTTDDRSVDYKRKGAFKDDLMPYSEKGVISKGSSLYINDLDHPSISRILYYDKYKKQLNQQKEIIDDDLKEWKRLEITLTFDVTQKYNKGFIHYIESLNFVDDLYEVGDVAQLAGIKSYLNDYLTYQLNSLLDNRVMNNTESKKQFNTIESLERFKQSDFRRYVLAI</sequence>
<name>A0A1W1BP92_9ZZZZ</name>
<reference evidence="1" key="1">
    <citation type="submission" date="2016-10" db="EMBL/GenBank/DDBJ databases">
        <authorList>
            <person name="de Groot N.N."/>
        </authorList>
    </citation>
    <scope>NUCLEOTIDE SEQUENCE</scope>
</reference>
<accession>A0A1W1BP92</accession>
<evidence type="ECO:0000313" key="1">
    <source>
        <dbReference type="EMBL" id="SFV55301.1"/>
    </source>
</evidence>
<gene>
    <name evidence="1" type="ORF">MNB_SV-13-1246</name>
</gene>
<protein>
    <submittedName>
        <fullName evidence="1">Uncharacterized protein</fullName>
    </submittedName>
</protein>
<organism evidence="1">
    <name type="scientific">hydrothermal vent metagenome</name>
    <dbReference type="NCBI Taxonomy" id="652676"/>
    <lineage>
        <taxon>unclassified sequences</taxon>
        <taxon>metagenomes</taxon>
        <taxon>ecological metagenomes</taxon>
    </lineage>
</organism>
<proteinExistence type="predicted"/>
<dbReference type="AlphaFoldDB" id="A0A1W1BP92"/>
<dbReference type="EMBL" id="FPHM01000026">
    <property type="protein sequence ID" value="SFV55301.1"/>
    <property type="molecule type" value="Genomic_DNA"/>
</dbReference>